<evidence type="ECO:0000256" key="3">
    <source>
        <dbReference type="ARBA" id="ARBA00022946"/>
    </source>
</evidence>
<proteinExistence type="inferred from homology"/>
<organism evidence="6 7">
    <name type="scientific">Kwoniella shivajii</name>
    <dbReference type="NCBI Taxonomy" id="564305"/>
    <lineage>
        <taxon>Eukaryota</taxon>
        <taxon>Fungi</taxon>
        <taxon>Dikarya</taxon>
        <taxon>Basidiomycota</taxon>
        <taxon>Agaricomycotina</taxon>
        <taxon>Tremellomycetes</taxon>
        <taxon>Tremellales</taxon>
        <taxon>Cryptococcaceae</taxon>
        <taxon>Kwoniella</taxon>
    </lineage>
</organism>
<keyword evidence="4" id="KW-0496">Mitochondrion</keyword>
<dbReference type="PANTHER" id="PTHR28163">
    <property type="entry name" value="PROTEIN PET117 HOMOLOG, MITOCHONDRIAL"/>
    <property type="match status" value="1"/>
</dbReference>
<accession>A0ABZ1D0H0</accession>
<dbReference type="InterPro" id="IPR031568">
    <property type="entry name" value="Pet117"/>
</dbReference>
<keyword evidence="7" id="KW-1185">Reference proteome</keyword>
<reference evidence="6 7" key="1">
    <citation type="submission" date="2024-01" db="EMBL/GenBank/DDBJ databases">
        <title>Comparative genomics of Cryptococcus and Kwoniella reveals pathogenesis evolution and contrasting modes of karyotype evolution via chromosome fusion or intercentromeric recombination.</title>
        <authorList>
            <person name="Coelho M.A."/>
            <person name="David-Palma M."/>
            <person name="Shea T."/>
            <person name="Bowers K."/>
            <person name="McGinley-Smith S."/>
            <person name="Mohammad A.W."/>
            <person name="Gnirke A."/>
            <person name="Yurkov A.M."/>
            <person name="Nowrousian M."/>
            <person name="Sun S."/>
            <person name="Cuomo C.A."/>
            <person name="Heitman J."/>
        </authorList>
    </citation>
    <scope>NUCLEOTIDE SEQUENCE [LARGE SCALE GENOMIC DNA]</scope>
    <source>
        <strain evidence="6">CBS 11374</strain>
    </source>
</reference>
<keyword evidence="3" id="KW-0809">Transit peptide</keyword>
<gene>
    <name evidence="6" type="ORF">IL334_003853</name>
</gene>
<name>A0ABZ1D0H0_9TREE</name>
<evidence type="ECO:0000313" key="6">
    <source>
        <dbReference type="EMBL" id="WRT66890.1"/>
    </source>
</evidence>
<protein>
    <submittedName>
        <fullName evidence="6">Uncharacterized protein</fullName>
    </submittedName>
</protein>
<dbReference type="Proteomes" id="UP001329825">
    <property type="component" value="Chromosome 5"/>
</dbReference>
<dbReference type="Pfam" id="PF15786">
    <property type="entry name" value="PET117"/>
    <property type="match status" value="1"/>
</dbReference>
<evidence type="ECO:0000256" key="2">
    <source>
        <dbReference type="ARBA" id="ARBA00008197"/>
    </source>
</evidence>
<evidence type="ECO:0000256" key="4">
    <source>
        <dbReference type="ARBA" id="ARBA00023128"/>
    </source>
</evidence>
<evidence type="ECO:0000256" key="1">
    <source>
        <dbReference type="ARBA" id="ARBA00004173"/>
    </source>
</evidence>
<evidence type="ECO:0000256" key="5">
    <source>
        <dbReference type="SAM" id="MobiDB-lite"/>
    </source>
</evidence>
<dbReference type="GeneID" id="87955984"/>
<dbReference type="PANTHER" id="PTHR28163:SF1">
    <property type="entry name" value="PROTEIN PET117 HOMOLOG, MITOCHONDRIAL"/>
    <property type="match status" value="1"/>
</dbReference>
<sequence length="175" mass="18554">MSRASKIFLASSFLVSGVTVWGVHFIQKRESETMYQGVIKDEARIAAKAAASLLKAVTPEALLPESVSAAADSSPSSSPSSSSSSSSRSPSTAHSSGTPLNTPSSPVQQPAANIDPDCQTCVISPPPQLLESQSAEQRAKERRLRMKEYEDQKKLGKTLTVEQGVSEPPTGIRLV</sequence>
<dbReference type="EMBL" id="CP141885">
    <property type="protein sequence ID" value="WRT66890.1"/>
    <property type="molecule type" value="Genomic_DNA"/>
</dbReference>
<comment type="subcellular location">
    <subcellularLocation>
        <location evidence="1">Mitochondrion</location>
    </subcellularLocation>
</comment>
<comment type="similarity">
    <text evidence="2">Belongs to the PET117 family.</text>
</comment>
<feature type="compositionally biased region" description="Low complexity" evidence="5">
    <location>
        <begin position="66"/>
        <end position="96"/>
    </location>
</feature>
<feature type="compositionally biased region" description="Polar residues" evidence="5">
    <location>
        <begin position="97"/>
        <end position="111"/>
    </location>
</feature>
<feature type="region of interest" description="Disordered" evidence="5">
    <location>
        <begin position="66"/>
        <end position="151"/>
    </location>
</feature>
<dbReference type="RefSeq" id="XP_062791630.1">
    <property type="nucleotide sequence ID" value="XM_062935579.1"/>
</dbReference>
<evidence type="ECO:0000313" key="7">
    <source>
        <dbReference type="Proteomes" id="UP001329825"/>
    </source>
</evidence>